<comment type="caution">
    <text evidence="8">The sequence shown here is derived from an EMBL/GenBank/DDBJ whole genome shotgun (WGS) entry which is preliminary data.</text>
</comment>
<dbReference type="HAMAP" id="MF_00031">
    <property type="entry name" value="DNA_HJ_migration_RuvA"/>
    <property type="match status" value="1"/>
</dbReference>
<reference evidence="8" key="2">
    <citation type="journal article" date="2021" name="PeerJ">
        <title>Extensive microbial diversity within the chicken gut microbiome revealed by metagenomics and culture.</title>
        <authorList>
            <person name="Gilroy R."/>
            <person name="Ravi A."/>
            <person name="Getino M."/>
            <person name="Pursley I."/>
            <person name="Horton D.L."/>
            <person name="Alikhan N.F."/>
            <person name="Baker D."/>
            <person name="Gharbi K."/>
            <person name="Hall N."/>
            <person name="Watson M."/>
            <person name="Adriaenssens E.M."/>
            <person name="Foster-Nyarko E."/>
            <person name="Jarju S."/>
            <person name="Secka A."/>
            <person name="Antonio M."/>
            <person name="Oren A."/>
            <person name="Chaudhuri R.R."/>
            <person name="La Ragione R."/>
            <person name="Hildebrand F."/>
            <person name="Pallen M.J."/>
        </authorList>
    </citation>
    <scope>NUCLEOTIDE SEQUENCE</scope>
    <source>
        <strain evidence="8">G3-4614</strain>
    </source>
</reference>
<comment type="domain">
    <text evidence="6">Has three domains with a flexible linker between the domains II and III and assumes an 'L' shape. Domain III is highly mobile and contacts RuvB.</text>
</comment>
<evidence type="ECO:0000256" key="2">
    <source>
        <dbReference type="ARBA" id="ARBA00022763"/>
    </source>
</evidence>
<comment type="function">
    <text evidence="6">The RuvA-RuvB-RuvC complex processes Holliday junction (HJ) DNA during genetic recombination and DNA repair, while the RuvA-RuvB complex plays an important role in the rescue of blocked DNA replication forks via replication fork reversal (RFR). RuvA specifically binds to HJ cruciform DNA, conferring on it an open structure. The RuvB hexamer acts as an ATP-dependent pump, pulling dsDNA into and through the RuvAB complex. HJ branch migration allows RuvC to scan DNA until it finds its consensus sequence, where it cleaves and resolves the cruciform DNA.</text>
</comment>
<comment type="subunit">
    <text evidence="6">Homotetramer. Forms an RuvA(8)-RuvB(12)-Holliday junction (HJ) complex. HJ DNA is sandwiched between 2 RuvA tetramers; dsDNA enters through RuvA and exits via RuvB. An RuvB hexamer assembles on each DNA strand where it exits the tetramer. Each RuvB hexamer is contacted by two RuvA subunits (via domain III) on 2 adjacent RuvB subunits; this complex drives branch migration. In the full resolvosome a probable DNA-RuvA(4)-RuvB(12)-RuvC(2) complex forms which resolves the HJ.</text>
</comment>
<evidence type="ECO:0000313" key="8">
    <source>
        <dbReference type="EMBL" id="MBO8438666.1"/>
    </source>
</evidence>
<dbReference type="SUPFAM" id="SSF47781">
    <property type="entry name" value="RuvA domain 2-like"/>
    <property type="match status" value="1"/>
</dbReference>
<gene>
    <name evidence="6 8" type="primary">ruvA</name>
    <name evidence="8" type="ORF">IAC54_07205</name>
</gene>
<name>A0A9D9H712_9BACT</name>
<reference evidence="8" key="1">
    <citation type="submission" date="2020-10" db="EMBL/GenBank/DDBJ databases">
        <authorList>
            <person name="Gilroy R."/>
        </authorList>
    </citation>
    <scope>NUCLEOTIDE SEQUENCE</scope>
    <source>
        <strain evidence="8">G3-4614</strain>
    </source>
</reference>
<dbReference type="GO" id="GO:0009378">
    <property type="term" value="F:four-way junction helicase activity"/>
    <property type="evidence" value="ECO:0007669"/>
    <property type="project" value="InterPro"/>
</dbReference>
<comment type="caution">
    <text evidence="6">Lacks conserved residue(s) required for the propagation of feature annotation.</text>
</comment>
<dbReference type="GO" id="GO:0000400">
    <property type="term" value="F:four-way junction DNA binding"/>
    <property type="evidence" value="ECO:0007669"/>
    <property type="project" value="UniProtKB-UniRule"/>
</dbReference>
<dbReference type="AlphaFoldDB" id="A0A9D9H712"/>
<keyword evidence="2 6" id="KW-0227">DNA damage</keyword>
<evidence type="ECO:0000256" key="3">
    <source>
        <dbReference type="ARBA" id="ARBA00023125"/>
    </source>
</evidence>
<keyword evidence="4 6" id="KW-0233">DNA recombination</keyword>
<dbReference type="GO" id="GO:0009379">
    <property type="term" value="C:Holliday junction helicase complex"/>
    <property type="evidence" value="ECO:0007669"/>
    <property type="project" value="InterPro"/>
</dbReference>
<dbReference type="GO" id="GO:0005524">
    <property type="term" value="F:ATP binding"/>
    <property type="evidence" value="ECO:0007669"/>
    <property type="project" value="InterPro"/>
</dbReference>
<dbReference type="Proteomes" id="UP000823636">
    <property type="component" value="Unassembled WGS sequence"/>
</dbReference>
<dbReference type="InterPro" id="IPR013849">
    <property type="entry name" value="DNA_helicase_Holl-junc_RuvA_I"/>
</dbReference>
<dbReference type="CDD" id="cd14332">
    <property type="entry name" value="UBA_RuvA_C"/>
    <property type="match status" value="1"/>
</dbReference>
<dbReference type="InterPro" id="IPR003583">
    <property type="entry name" value="Hlx-hairpin-Hlx_DNA-bd_motif"/>
</dbReference>
<keyword evidence="3 6" id="KW-0238">DNA-binding</keyword>
<evidence type="ECO:0000256" key="1">
    <source>
        <dbReference type="ARBA" id="ARBA00022490"/>
    </source>
</evidence>
<evidence type="ECO:0000256" key="4">
    <source>
        <dbReference type="ARBA" id="ARBA00023172"/>
    </source>
</evidence>
<evidence type="ECO:0000259" key="7">
    <source>
        <dbReference type="SMART" id="SM00278"/>
    </source>
</evidence>
<feature type="domain" description="Helix-hairpin-helix DNA-binding motif class 1" evidence="7">
    <location>
        <begin position="72"/>
        <end position="91"/>
    </location>
</feature>
<dbReference type="InterPro" id="IPR000085">
    <property type="entry name" value="RuvA"/>
</dbReference>
<dbReference type="EMBL" id="JADIMW010000076">
    <property type="protein sequence ID" value="MBO8438666.1"/>
    <property type="molecule type" value="Genomic_DNA"/>
</dbReference>
<dbReference type="Gene3D" id="1.10.150.20">
    <property type="entry name" value="5' to 3' exonuclease, C-terminal subdomain"/>
    <property type="match status" value="1"/>
</dbReference>
<comment type="subcellular location">
    <subcellularLocation>
        <location evidence="6">Cytoplasm</location>
    </subcellularLocation>
</comment>
<dbReference type="Pfam" id="PF07499">
    <property type="entry name" value="RuvA_C"/>
    <property type="match status" value="1"/>
</dbReference>
<dbReference type="InterPro" id="IPR010994">
    <property type="entry name" value="RuvA_2-like"/>
</dbReference>
<feature type="region of interest" description="Domain III" evidence="6">
    <location>
        <begin position="150"/>
        <end position="193"/>
    </location>
</feature>
<organism evidence="8 9">
    <name type="scientific">Candidatus Caccoplasma merdipullorum</name>
    <dbReference type="NCBI Taxonomy" id="2840718"/>
    <lineage>
        <taxon>Bacteria</taxon>
        <taxon>Pseudomonadati</taxon>
        <taxon>Bacteroidota</taxon>
        <taxon>Bacteroidia</taxon>
        <taxon>Bacteroidales</taxon>
        <taxon>Bacteroidaceae</taxon>
        <taxon>Bacteroidaceae incertae sedis</taxon>
        <taxon>Candidatus Caccoplasma</taxon>
    </lineage>
</organism>
<dbReference type="GO" id="GO:0048476">
    <property type="term" value="C:Holliday junction resolvase complex"/>
    <property type="evidence" value="ECO:0007669"/>
    <property type="project" value="UniProtKB-UniRule"/>
</dbReference>
<feature type="domain" description="Helix-hairpin-helix DNA-binding motif class 1" evidence="7">
    <location>
        <begin position="107"/>
        <end position="126"/>
    </location>
</feature>
<dbReference type="SUPFAM" id="SSF50249">
    <property type="entry name" value="Nucleic acid-binding proteins"/>
    <property type="match status" value="1"/>
</dbReference>
<dbReference type="SUPFAM" id="SSF46929">
    <property type="entry name" value="DNA helicase RuvA subunit, C-terminal domain"/>
    <property type="match status" value="1"/>
</dbReference>
<dbReference type="GO" id="GO:0006310">
    <property type="term" value="P:DNA recombination"/>
    <property type="evidence" value="ECO:0007669"/>
    <property type="project" value="UniProtKB-UniRule"/>
</dbReference>
<keyword evidence="1 6" id="KW-0963">Cytoplasm</keyword>
<dbReference type="Pfam" id="PF01330">
    <property type="entry name" value="RuvA_N"/>
    <property type="match status" value="1"/>
</dbReference>
<proteinExistence type="inferred from homology"/>
<dbReference type="Pfam" id="PF14520">
    <property type="entry name" value="HHH_5"/>
    <property type="match status" value="1"/>
</dbReference>
<dbReference type="InterPro" id="IPR012340">
    <property type="entry name" value="NA-bd_OB-fold"/>
</dbReference>
<accession>A0A9D9H712</accession>
<dbReference type="Gene3D" id="2.40.50.140">
    <property type="entry name" value="Nucleic acid-binding proteins"/>
    <property type="match status" value="1"/>
</dbReference>
<evidence type="ECO:0000313" key="9">
    <source>
        <dbReference type="Proteomes" id="UP000823636"/>
    </source>
</evidence>
<dbReference type="GO" id="GO:0005737">
    <property type="term" value="C:cytoplasm"/>
    <property type="evidence" value="ECO:0007669"/>
    <property type="project" value="UniProtKB-SubCell"/>
</dbReference>
<evidence type="ECO:0000256" key="5">
    <source>
        <dbReference type="ARBA" id="ARBA00023204"/>
    </source>
</evidence>
<keyword evidence="5 6" id="KW-0234">DNA repair</keyword>
<sequence length="193" mass="21095">MIEYINGKITELTPTMAVTECNGIGYQVNISLTTYSSLAVGKEAKLYIYEAIREDAHLLYGFKDTREREIFMMLISVSGVGPNTARVILSSFTAAEMEQVIASANVSILKSVKGIGAKTAERIIVDLKDKIKQDNSPFIVGIQSGREEQEEAVAALVMLGYPQPAARKAVQAIQKERPAAKVEEIIKAALKML</sequence>
<dbReference type="NCBIfam" id="TIGR00084">
    <property type="entry name" value="ruvA"/>
    <property type="match status" value="1"/>
</dbReference>
<dbReference type="GO" id="GO:0006281">
    <property type="term" value="P:DNA repair"/>
    <property type="evidence" value="ECO:0007669"/>
    <property type="project" value="UniProtKB-UniRule"/>
</dbReference>
<dbReference type="SMART" id="SM00278">
    <property type="entry name" value="HhH1"/>
    <property type="match status" value="2"/>
</dbReference>
<comment type="similarity">
    <text evidence="6">Belongs to the RuvA family.</text>
</comment>
<dbReference type="Gene3D" id="1.10.8.10">
    <property type="entry name" value="DNA helicase RuvA subunit, C-terminal domain"/>
    <property type="match status" value="1"/>
</dbReference>
<evidence type="ECO:0000256" key="6">
    <source>
        <dbReference type="HAMAP-Rule" id="MF_00031"/>
    </source>
</evidence>
<dbReference type="InterPro" id="IPR036267">
    <property type="entry name" value="RuvA_C_sf"/>
</dbReference>
<protein>
    <recommendedName>
        <fullName evidence="6">Holliday junction branch migration complex subunit RuvA</fullName>
    </recommendedName>
</protein>
<dbReference type="InterPro" id="IPR011114">
    <property type="entry name" value="RuvA_C"/>
</dbReference>